<feature type="transmembrane region" description="Helical" evidence="1">
    <location>
        <begin position="112"/>
        <end position="129"/>
    </location>
</feature>
<dbReference type="AlphaFoldDB" id="A0A1W5CRT6"/>
<evidence type="ECO:0000259" key="2">
    <source>
        <dbReference type="Pfam" id="PF24800"/>
    </source>
</evidence>
<feature type="transmembrane region" description="Helical" evidence="1">
    <location>
        <begin position="6"/>
        <end position="26"/>
    </location>
</feature>
<evidence type="ECO:0000313" key="3">
    <source>
        <dbReference type="EMBL" id="SLM33558.1"/>
    </source>
</evidence>
<dbReference type="Proteomes" id="UP000192927">
    <property type="component" value="Unassembled WGS sequence"/>
</dbReference>
<dbReference type="PANTHER" id="PTHR42109:SF2">
    <property type="entry name" value="INTEGRAL MEMBRANE PROTEIN"/>
    <property type="match status" value="1"/>
</dbReference>
<dbReference type="EMBL" id="FWEW01000062">
    <property type="protein sequence ID" value="SLM33558.1"/>
    <property type="molecule type" value="Genomic_DNA"/>
</dbReference>
<name>A0A1W5CRT6_9LECA</name>
<feature type="transmembrane region" description="Helical" evidence="1">
    <location>
        <begin position="65"/>
        <end position="91"/>
    </location>
</feature>
<evidence type="ECO:0000313" key="4">
    <source>
        <dbReference type="Proteomes" id="UP000192927"/>
    </source>
</evidence>
<keyword evidence="1" id="KW-1133">Transmembrane helix</keyword>
<proteinExistence type="predicted"/>
<feature type="domain" description="DUF7702" evidence="2">
    <location>
        <begin position="2"/>
        <end position="224"/>
    </location>
</feature>
<keyword evidence="1" id="KW-0812">Transmembrane</keyword>
<dbReference type="InterPro" id="IPR056119">
    <property type="entry name" value="DUF7702"/>
</dbReference>
<feature type="transmembrane region" description="Helical" evidence="1">
    <location>
        <begin position="182"/>
        <end position="205"/>
    </location>
</feature>
<protein>
    <recommendedName>
        <fullName evidence="2">DUF7702 domain-containing protein</fullName>
    </recommendedName>
</protein>
<keyword evidence="4" id="KW-1185">Reference proteome</keyword>
<feature type="transmembrane region" description="Helical" evidence="1">
    <location>
        <begin position="38"/>
        <end position="59"/>
    </location>
</feature>
<dbReference type="PANTHER" id="PTHR42109">
    <property type="entry name" value="UNPLACED GENOMIC SCAFFOLD UM_SCAF_CONTIG_1.265, WHOLE GENOME SHOTGUN SEQUENCE"/>
    <property type="match status" value="1"/>
</dbReference>
<organism evidence="3 4">
    <name type="scientific">Lasallia pustulata</name>
    <dbReference type="NCBI Taxonomy" id="136370"/>
    <lineage>
        <taxon>Eukaryota</taxon>
        <taxon>Fungi</taxon>
        <taxon>Dikarya</taxon>
        <taxon>Ascomycota</taxon>
        <taxon>Pezizomycotina</taxon>
        <taxon>Lecanoromycetes</taxon>
        <taxon>OSLEUM clade</taxon>
        <taxon>Umbilicariomycetidae</taxon>
        <taxon>Umbilicariales</taxon>
        <taxon>Umbilicariaceae</taxon>
        <taxon>Lasallia</taxon>
    </lineage>
</organism>
<reference evidence="4" key="1">
    <citation type="submission" date="2017-03" db="EMBL/GenBank/DDBJ databases">
        <authorList>
            <person name="Sharma R."/>
            <person name="Thines M."/>
        </authorList>
    </citation>
    <scope>NUCLEOTIDE SEQUENCE [LARGE SCALE GENOMIC DNA]</scope>
</reference>
<feature type="transmembrane region" description="Helical" evidence="1">
    <location>
        <begin position="149"/>
        <end position="170"/>
    </location>
</feature>
<accession>A0A1W5CRT6</accession>
<sequence>MVDYRSRVSIAIIVLYVPVFFTAIFLATRHGLGLNSGWICLIVFSVIRMLYSSFQLATINQPTDVGLYIGAAVMSGVGLGPLILAAVGMLIRVRNSIRKNYETVIVNTHLHLIQAVTIVGVILALAGGIKAGEDFKRSGHFIILSLTKIAISLFVVGFTAVLTVAIFTAFNVAHIERGERRLLLAIVLSLPFLFVRLVYSCYVSFANEARFSLINGSASIMLAMGSSRSTLS</sequence>
<dbReference type="Pfam" id="PF24800">
    <property type="entry name" value="DUF7702"/>
    <property type="match status" value="1"/>
</dbReference>
<keyword evidence="1" id="KW-0472">Membrane</keyword>
<evidence type="ECO:0000256" key="1">
    <source>
        <dbReference type="SAM" id="Phobius"/>
    </source>
</evidence>